<gene>
    <name evidence="2" type="ORF">Clacol_010448</name>
</gene>
<dbReference type="Proteomes" id="UP001050691">
    <property type="component" value="Unassembled WGS sequence"/>
</dbReference>
<organism evidence="2 3">
    <name type="scientific">Clathrus columnatus</name>
    <dbReference type="NCBI Taxonomy" id="1419009"/>
    <lineage>
        <taxon>Eukaryota</taxon>
        <taxon>Fungi</taxon>
        <taxon>Dikarya</taxon>
        <taxon>Basidiomycota</taxon>
        <taxon>Agaricomycotina</taxon>
        <taxon>Agaricomycetes</taxon>
        <taxon>Phallomycetidae</taxon>
        <taxon>Phallales</taxon>
        <taxon>Clathraceae</taxon>
        <taxon>Clathrus</taxon>
    </lineage>
</organism>
<reference evidence="2" key="1">
    <citation type="submission" date="2021-10" db="EMBL/GenBank/DDBJ databases">
        <title>De novo Genome Assembly of Clathrus columnatus (Basidiomycota, Fungi) Using Illumina and Nanopore Sequence Data.</title>
        <authorList>
            <person name="Ogiso-Tanaka E."/>
            <person name="Itagaki H."/>
            <person name="Hosoya T."/>
            <person name="Hosaka K."/>
        </authorList>
    </citation>
    <scope>NUCLEOTIDE SEQUENCE</scope>
    <source>
        <strain evidence="2">MO-923</strain>
    </source>
</reference>
<proteinExistence type="predicted"/>
<evidence type="ECO:0000313" key="3">
    <source>
        <dbReference type="Proteomes" id="UP001050691"/>
    </source>
</evidence>
<dbReference type="Gene3D" id="3.40.50.2000">
    <property type="entry name" value="Glycogen Phosphorylase B"/>
    <property type="match status" value="2"/>
</dbReference>
<dbReference type="SUPFAM" id="SSF53756">
    <property type="entry name" value="UDP-Glycosyltransferase/glycogen phosphorylase"/>
    <property type="match status" value="1"/>
</dbReference>
<dbReference type="PANTHER" id="PTHR48045:SF31">
    <property type="entry name" value="UDP-GLYCOSYLTRANSFERASE 76B1-LIKE"/>
    <property type="match status" value="1"/>
</dbReference>
<sequence>MTGKTTHIFVSGAPAWGHIKPFMVFACKLLVEHRRIRPQDSLIVTMAVVGDLKTMLDYEIERCLGPQDEDLKENLHLISLGGKGTNAIQLYQFLLGGFEAFYTSVHNGSPITCQETGRVYTVEQRPNIVIADFFMLNTLAIINKLNEQDRPNEKVPMSTWNSAVLGPVMRIMGPEELGGIGDIGAKAKALAEKTGITFEEAEAELYRPQKGDLVKVPGLPEMFDYEFYTQDNIPEEIVKIQIMLLKQAHQMITDCDGLICTSSAALEPEACKATKAWYEERNKSFYAIGPAHPQDFLADKIDVHGNSKIADLDLSTAKGVEVKAFLDNVYNTSGRHSLLYVSFGTAFWPGEPMWKVVEIVLSLNIPLLLAFDEEKALTCKWTPQQYILAHPTVGWFLTHCGQNSIGEATLRGVPLLAWPMEAEQPGTAAYLTLKSDVAYEILESRAGLGLKPMNRGYQAKGTIEALEEEIRRVLQDAFHGEGGVRKRNNAETLRERIRDGLRSDGESTKDIVRFVEEYL</sequence>
<name>A0AAV5AU51_9AGAM</name>
<keyword evidence="3" id="KW-1185">Reference proteome</keyword>
<accession>A0AAV5AU51</accession>
<evidence type="ECO:0000313" key="2">
    <source>
        <dbReference type="EMBL" id="GJJ16168.1"/>
    </source>
</evidence>
<dbReference type="GO" id="GO:0008194">
    <property type="term" value="F:UDP-glycosyltransferase activity"/>
    <property type="evidence" value="ECO:0007669"/>
    <property type="project" value="InterPro"/>
</dbReference>
<evidence type="ECO:0000256" key="1">
    <source>
        <dbReference type="ARBA" id="ARBA00022679"/>
    </source>
</evidence>
<dbReference type="InterPro" id="IPR002213">
    <property type="entry name" value="UDP_glucos_trans"/>
</dbReference>
<comment type="caution">
    <text evidence="2">The sequence shown here is derived from an EMBL/GenBank/DDBJ whole genome shotgun (WGS) entry which is preliminary data.</text>
</comment>
<dbReference type="PANTHER" id="PTHR48045">
    <property type="entry name" value="UDP-GLYCOSYLTRANSFERASE 72B1"/>
    <property type="match status" value="1"/>
</dbReference>
<keyword evidence="1" id="KW-0808">Transferase</keyword>
<dbReference type="EMBL" id="BPWL01000013">
    <property type="protein sequence ID" value="GJJ16168.1"/>
    <property type="molecule type" value="Genomic_DNA"/>
</dbReference>
<dbReference type="Pfam" id="PF00201">
    <property type="entry name" value="UDPGT"/>
    <property type="match status" value="1"/>
</dbReference>
<dbReference type="AlphaFoldDB" id="A0AAV5AU51"/>
<protein>
    <submittedName>
        <fullName evidence="2">Uncharacterized protein</fullName>
    </submittedName>
</protein>